<evidence type="ECO:0008006" key="11">
    <source>
        <dbReference type="Google" id="ProtNLM"/>
    </source>
</evidence>
<feature type="domain" description="Cadherin-like" evidence="8">
    <location>
        <begin position="5512"/>
        <end position="5604"/>
    </location>
</feature>
<evidence type="ECO:0000313" key="10">
    <source>
        <dbReference type="Proteomes" id="UP000032067"/>
    </source>
</evidence>
<feature type="domain" description="Cadherin-like" evidence="8">
    <location>
        <begin position="2628"/>
        <end position="2730"/>
    </location>
</feature>
<feature type="domain" description="Cadherin-like" evidence="8">
    <location>
        <begin position="5088"/>
        <end position="5176"/>
    </location>
</feature>
<dbReference type="Pfam" id="PF17210">
    <property type="entry name" value="SdrD_B"/>
    <property type="match status" value="1"/>
</dbReference>
<evidence type="ECO:0000256" key="3">
    <source>
        <dbReference type="ARBA" id="ARBA00022729"/>
    </source>
</evidence>
<feature type="domain" description="Cadherin-like" evidence="8">
    <location>
        <begin position="2735"/>
        <end position="2837"/>
    </location>
</feature>
<feature type="domain" description="Cadherin-like" evidence="8">
    <location>
        <begin position="1859"/>
        <end position="1963"/>
    </location>
</feature>
<feature type="domain" description="Cadherin-like" evidence="8">
    <location>
        <begin position="3378"/>
        <end position="3479"/>
    </location>
</feature>
<feature type="domain" description="DUF4347" evidence="5">
    <location>
        <begin position="111"/>
        <end position="274"/>
    </location>
</feature>
<evidence type="ECO:0000259" key="8">
    <source>
        <dbReference type="Pfam" id="PF17892"/>
    </source>
</evidence>
<feature type="domain" description="Cadherin-like" evidence="8">
    <location>
        <begin position="5837"/>
        <end position="5926"/>
    </location>
</feature>
<feature type="domain" description="Cadherin-like" evidence="8">
    <location>
        <begin position="5288"/>
        <end position="5390"/>
    </location>
</feature>
<comment type="subcellular location">
    <subcellularLocation>
        <location evidence="1">Secreted</location>
    </subcellularLocation>
</comment>
<feature type="domain" description="Cadherin-like" evidence="8">
    <location>
        <begin position="3171"/>
        <end position="3265"/>
    </location>
</feature>
<keyword evidence="3" id="KW-0732">Signal</keyword>
<feature type="domain" description="Cadherin-like" evidence="8">
    <location>
        <begin position="2843"/>
        <end position="2944"/>
    </location>
</feature>
<evidence type="ECO:0000256" key="2">
    <source>
        <dbReference type="ARBA" id="ARBA00022525"/>
    </source>
</evidence>
<dbReference type="PANTHER" id="PTHR34720:SF9">
    <property type="entry name" value="BLR4714 PROTEIN"/>
    <property type="match status" value="1"/>
</dbReference>
<dbReference type="Pfam" id="PF17963">
    <property type="entry name" value="Big_9"/>
    <property type="match status" value="11"/>
</dbReference>
<feature type="domain" description="Cadherin-like" evidence="8">
    <location>
        <begin position="5944"/>
        <end position="6033"/>
    </location>
</feature>
<evidence type="ECO:0000256" key="1">
    <source>
        <dbReference type="ARBA" id="ARBA00004613"/>
    </source>
</evidence>
<feature type="compositionally biased region" description="Basic and acidic residues" evidence="4">
    <location>
        <begin position="57"/>
        <end position="66"/>
    </location>
</feature>
<dbReference type="InterPro" id="IPR025592">
    <property type="entry name" value="DUF4347"/>
</dbReference>
<feature type="compositionally biased region" description="Low complexity" evidence="4">
    <location>
        <begin position="6886"/>
        <end position="6902"/>
    </location>
</feature>
<evidence type="ECO:0000256" key="4">
    <source>
        <dbReference type="SAM" id="MobiDB-lite"/>
    </source>
</evidence>
<feature type="domain" description="Cadherin-like" evidence="8">
    <location>
        <begin position="4981"/>
        <end position="5069"/>
    </location>
</feature>
<feature type="domain" description="Cadherin-like" evidence="8">
    <location>
        <begin position="3270"/>
        <end position="3372"/>
    </location>
</feature>
<feature type="compositionally biased region" description="Low complexity" evidence="4">
    <location>
        <begin position="36"/>
        <end position="47"/>
    </location>
</feature>
<feature type="domain" description="Cadherin-like" evidence="8">
    <location>
        <begin position="6185"/>
        <end position="6246"/>
    </location>
</feature>
<dbReference type="Proteomes" id="UP000032067">
    <property type="component" value="Unassembled WGS sequence"/>
</dbReference>
<dbReference type="RefSeq" id="WP_155403890.1">
    <property type="nucleotide sequence ID" value="NZ_JXQQ01000076.1"/>
</dbReference>
<feature type="domain" description="Cadherin-like" evidence="8">
    <location>
        <begin position="2963"/>
        <end position="3051"/>
    </location>
</feature>
<feature type="domain" description="Cadherin-like" evidence="8">
    <location>
        <begin position="3070"/>
        <end position="3158"/>
    </location>
</feature>
<feature type="domain" description="Cadherin-like" evidence="8">
    <location>
        <begin position="2216"/>
        <end position="2308"/>
    </location>
</feature>
<feature type="compositionally biased region" description="Basic and acidic residues" evidence="4">
    <location>
        <begin position="6873"/>
        <end position="6885"/>
    </location>
</feature>
<accession>A0A0D0M0W3</accession>
<keyword evidence="2" id="KW-0964">Secreted</keyword>
<dbReference type="OrthoDB" id="9813456at2"/>
<reference evidence="9 10" key="1">
    <citation type="submission" date="2014-12" db="EMBL/GenBank/DDBJ databases">
        <title>16Stimator: statistical estimation of ribosomal gene copy numbers from draft genome assemblies.</title>
        <authorList>
            <person name="Perisin M.A."/>
            <person name="Vetter M."/>
            <person name="Gilbert J.A."/>
            <person name="Bergelson J."/>
        </authorList>
    </citation>
    <scope>NUCLEOTIDE SEQUENCE [LARGE SCALE GENOMIC DNA]</scope>
    <source>
        <strain evidence="9 10">MEDvA23</strain>
    </source>
</reference>
<dbReference type="InterPro" id="IPR013783">
    <property type="entry name" value="Ig-like_fold"/>
</dbReference>
<feature type="region of interest" description="Disordered" evidence="4">
    <location>
        <begin position="6871"/>
        <end position="6904"/>
    </location>
</feature>
<gene>
    <name evidence="9" type="ORF">RT97_25870</name>
</gene>
<feature type="domain" description="Cadherin-like" evidence="8">
    <location>
        <begin position="5730"/>
        <end position="5818"/>
    </location>
</feature>
<dbReference type="EMBL" id="JXQQ01000076">
    <property type="protein sequence ID" value="KIQ23265.1"/>
    <property type="molecule type" value="Genomic_DNA"/>
</dbReference>
<feature type="domain" description="Cadherin-like" evidence="8">
    <location>
        <begin position="4555"/>
        <end position="4647"/>
    </location>
</feature>
<dbReference type="PANTHER" id="PTHR34720">
    <property type="entry name" value="MICROCYSTIN DEPENDENT PROTEIN"/>
    <property type="match status" value="1"/>
</dbReference>
<feature type="domain" description="Cadherin-like" evidence="8">
    <location>
        <begin position="5191"/>
        <end position="5283"/>
    </location>
</feature>
<feature type="domain" description="Cadherin-like" evidence="8">
    <location>
        <begin position="6053"/>
        <end position="6139"/>
    </location>
</feature>
<feature type="region of interest" description="Disordered" evidence="4">
    <location>
        <begin position="665"/>
        <end position="685"/>
    </location>
</feature>
<feature type="compositionally biased region" description="Low complexity" evidence="4">
    <location>
        <begin position="676"/>
        <end position="685"/>
    </location>
</feature>
<dbReference type="SUPFAM" id="SSF117074">
    <property type="entry name" value="Hypothetical protein PA1324"/>
    <property type="match status" value="1"/>
</dbReference>
<feature type="domain" description="SD-repeat containing protein B" evidence="6">
    <location>
        <begin position="537"/>
        <end position="614"/>
    </location>
</feature>
<feature type="domain" description="Cadherin-like" evidence="8">
    <location>
        <begin position="5409"/>
        <end position="5497"/>
    </location>
</feature>
<dbReference type="InterPro" id="IPR041690">
    <property type="entry name" value="Cadherin_5"/>
</dbReference>
<feature type="domain" description="RapA2 cadherin-like" evidence="7">
    <location>
        <begin position="2512"/>
        <end position="2591"/>
    </location>
</feature>
<evidence type="ECO:0000313" key="9">
    <source>
        <dbReference type="EMBL" id="KIQ23265.1"/>
    </source>
</evidence>
<dbReference type="SUPFAM" id="SSF63825">
    <property type="entry name" value="YWTD domain"/>
    <property type="match status" value="1"/>
</dbReference>
<feature type="domain" description="RapA2 cadherin-like" evidence="7">
    <location>
        <begin position="1493"/>
        <end position="1572"/>
    </location>
</feature>
<comment type="caution">
    <text evidence="9">The sequence shown here is derived from an EMBL/GenBank/DDBJ whole genome shotgun (WGS) entry which is preliminary data.</text>
</comment>
<dbReference type="Gene3D" id="2.60.40.1200">
    <property type="match status" value="26"/>
</dbReference>
<dbReference type="GO" id="GO:0005576">
    <property type="term" value="C:extracellular region"/>
    <property type="evidence" value="ECO:0007669"/>
    <property type="project" value="UniProtKB-SubCell"/>
</dbReference>
<evidence type="ECO:0000259" key="7">
    <source>
        <dbReference type="Pfam" id="PF17803"/>
    </source>
</evidence>
<feature type="region of interest" description="Disordered" evidence="4">
    <location>
        <begin position="36"/>
        <end position="80"/>
    </location>
</feature>
<name>A0A0D0M0W3_VARPD</name>
<feature type="domain" description="Cadherin-like" evidence="8">
    <location>
        <begin position="5623"/>
        <end position="5712"/>
    </location>
</feature>
<protein>
    <recommendedName>
        <fullName evidence="11">Tandem-95 repeat protein</fullName>
    </recommendedName>
</protein>
<dbReference type="Gene3D" id="2.60.40.10">
    <property type="entry name" value="Immunoglobulins"/>
    <property type="match status" value="1"/>
</dbReference>
<dbReference type="InterPro" id="IPR010221">
    <property type="entry name" value="VCBS_dom"/>
</dbReference>
<dbReference type="Pfam" id="PF14252">
    <property type="entry name" value="DUF4347"/>
    <property type="match status" value="1"/>
</dbReference>
<dbReference type="Pfam" id="PF17892">
    <property type="entry name" value="Cadherin_5"/>
    <property type="match status" value="23"/>
</dbReference>
<feature type="domain" description="RapA2 cadherin-like" evidence="7">
    <location>
        <begin position="3581"/>
        <end position="3661"/>
    </location>
</feature>
<dbReference type="Pfam" id="PF17803">
    <property type="entry name" value="Cadherin_4"/>
    <property type="match status" value="4"/>
</dbReference>
<dbReference type="Gene3D" id="2.60.40.3440">
    <property type="match status" value="2"/>
</dbReference>
<dbReference type="NCBIfam" id="NF012211">
    <property type="entry name" value="tand_rpt_95"/>
    <property type="match status" value="39"/>
</dbReference>
<feature type="domain" description="RapA2 cadherin-like" evidence="7">
    <location>
        <begin position="4851"/>
        <end position="4930"/>
    </location>
</feature>
<dbReference type="NCBIfam" id="TIGR01965">
    <property type="entry name" value="VCBS_repeat"/>
    <property type="match status" value="2"/>
</dbReference>
<dbReference type="InterPro" id="IPR040853">
    <property type="entry name" value="RapA2_cadherin-like"/>
</dbReference>
<evidence type="ECO:0000259" key="6">
    <source>
        <dbReference type="Pfam" id="PF17210"/>
    </source>
</evidence>
<dbReference type="InterPro" id="IPR033764">
    <property type="entry name" value="Sdr_B"/>
</dbReference>
<dbReference type="Gene3D" id="2.60.40.2810">
    <property type="match status" value="10"/>
</dbReference>
<proteinExistence type="predicted"/>
<sequence>MALEARYMFDAAAVATGAEVLAAQAAAQQADAAIADAARQADHAPAAAPAPAPAELPRPDHAREDTSYMYTSPDSKGPVNQGYDVKAFEGLGDALQAYAPRGMQDTQGAQIVFIDPGISDVSTLLQGIDPSAEVVFLDSRSDGLSQIASALNGRTDIGAIHILSHGDPGELRLGNAVYDNADLSARAADLAAIGRALGADGDILLYGCDTAQGVVGEQFTHSLSRLTGADVAASVDLTGAQRLGGNWNLEYQVGHIESRVVVDEHAQSLYDSTLDAAVNNGNGAVLAAYGRNIVSIDVTTGKATVLTSVPTSVGGIAVGGTPNALSLNAAAGLVYYLDGASTASRALFAYDYINNTHILIDADITDSGSVVAAGSQGVSGGGAAFFNGAMYLGVENIGSTTTDRIFRLAFSADGRTVTGTSVFVSSVSGGADWGDLAIDTANNALVSVANNDASGRSFVRWDLATGTQLTNAAFTPTAVQLATGTNGAVYALGGTTIQSINPATGALISTVNVTTDGSTAIGGAVADGAGAVPATGTIGDRIFDDNNGDGVFGTGDTGIANVTVQLIDDVNGNGVADAGERVLATDTTNATGNYLFTGVLPGAYVVRVTDTNGVLGGSSPTNGAAFRAVSLATIGGSDLTSDFAYDKVPPVVDLNSGTNTTNIVNNPGFTGGGSGWSSTGSTTFSSDRAQWTSDISSGTLTQAGLTGLQSGPGTNGAAQIVFGFGWNNGVPDSNEPSVFTVSVGGVVYATITTGRSGLNPNIATVVYSNGATGPSSLIAPSTFNNWTYTDITINLPSTVANAGSLVFGFTPGTTLLTTGDDVSIDNVRVFTSADITPGRDWNASFTEDGAPVSISDTDATVVDSDSTNMVSAQIVLTNGQAGDLMRIGGVALTNGATGTLNGLTYTVVVSGGVTTINLTGSATKAVYASTIGAITFESTLQNPPASPVRDITVTVSDGAFTSNVAHSFITVVPVNDAPVLSTGSTISYTENGAGTAVAPSITVADVDNATLASASVAITGNFAAGQDILAFVNVPATMGNISGTYNAATGVMTLSSAGNTATTAQWQAALRAVQYSNSSDNPSTAARTVSYTVNDSALNSNVVTSTVNVTAVNDAPVLSGGSTVTYTENGAATAVNGAIVVSDLDNATLASGTVAITGNFVPGQDVLSFTNVPATMGNITGTYNSATGVMTLSSAGNTATTAQWQAALRAVQYANTSEDPSSVARTVTYTVNDSAANSNTVTSTVNVAPVNDAPVNTLPAGWSTNEDAAVGITGLQVSDVDAGSGTLRVTLSVPTGSLTAASGGGVTVTGSGTGTLVLEGSQASINAYLASAARPNFVPTANFNGSVTLTMTTTDLGNAGGGGAQTDTDTATITVAAVNDAPAGTDRTVTINEDGTYTFSAADFPVTDASDTPANGLQSVIITTLPPASQGVLRLNGVAVTAGQVIPAGSLGQLTFTPAANLNGNGIGAFTFQVVDNGGTANGGQNTDLSPNTFNFNITAVNDAPVINPDTANGLEDTPVSGNVLANDTDVDGDVLTVTQFVVNGNTFTAGQTAAIAGVGTLVINANGSFTFTPAADYNGTPPVVTTYSVSDGSTAVTSTLTITVTAVNDAPVNTLPAGWTTNEDATVGLTGLQITDVDAGSATMRVTLSVPNGSLTAASGAGVTVTGSGTGTLVLEGSQASINAYLASAARPNYVPVGNFNGSVTLTMTTSDLGNTGTGGTLTDTDTATITVNTVNDAPAGADRTVTINEDGTYTFSAADFPITDANDTPANSLQSVVITTLPNPAQGVLRLNGVAVTAGQVIPVGSLGQLTFTPAANVNGAGIGSFTFQVVDNGGTANGGQNTDQSPNTFGFNITAVNDAPVGNADTGTGAEDTVITGNVLTNDTDVDGDALAVTQFVVNGSTFTAGQTATIAGVGTLQVNANGSYTFTPAANYNGAAPVVTYTVSDGTATATSTLALTVTAVNDAPVNTLPAGWTTNEDTTVGITGLQISDVDAGTSTVRVTLSVPSGSLTGASGAGVTVTGSGTGTLVLEGSQASINAYLASAARPNYVPVGNFNGSVTLTMTTSDLGNTGTGGTLTDTDTATITVAAVNDAPAGTDRTVSLNEDGTYTFSAADFPITDANDTPANSLQSVVITTLPPAAQGVLRLNGVAVTAGQVIPVGSLGQLTFTPAANVNGAGIGAFTFQVVDNGGTANGGQNTDQSPNTFSFNVTAVNDAPVANPDTVAATEDTPLSIPVANLLGNDTDVEGDTLTITSVQGAVNGTVSLVGGNVVFTPAPNFNGTASFTYTVSDGNGGTATTTVTVNVAAVNDAPVAANDSASTPINTPLANIPVLGNDTDVDGDPLTITAATVNPALGTVTINANGTLSFTPANNVTGPVQVNYTVSDGKGGTSSAVLTVNVGANTPPQSANTTVNGTEDTPVVLTPANFPFTDTDVGQSLASVRIDTLPVNGTLLLNGVAVTAGQTVTVADITAGRLTFVPGANGNGATYASFNFSVQDSGGAFDATPNTLTFNIAAVNDAPVANPDTVVTAEDTPATGNVLANDTDIDGGPLTVTQFVVGGNTFTAGQTATIAGVGTLVINANGSYTFTPAANYNGPVPVATYTVSDGAATATSTLTFSVTPVDDPFTDANETVTTNEDTPLTGSVLTGTTSVDGPVTVTSFTVAGDGTTYTAGQTANIAGVGTLVINANGSYTFTPAANYNGPVPVVTYSMTDGSSGDTSTLTITVAPVDDPFTDANETVTTNEDTPLTGSVLTGTSSVDGPVTVTNFTVAGDGTTYTAGQTATIANVGTLVINANGSYTFTPAANYNGPVPVVTYSMTDGSSGDTSTLTITVAPVDDPFTDANETVTTNEDTPLTGSVLTGTTSVDGPVTVTGFTVAGDATTYTAGQTATIAGVGTLVINANGSYTFTPAANYNGPVPVVTYSMTDGSSGDTSTLTITVAPVDDAFTDANETVSTNEDTPLTGSVLTGTTSVDGPVTVTSFTVAGDATTYTAGQTATIAGVGTLVINTDGSYTFTPAANYNGPVPVVTYSMTDGSSGDTSTLTITVAPVDDPFTDANETVTTNEDTPLTGSVLIGTTSVDGPVTVTGFTVAGDGTTYTAGQTATIANVGTLVINANGSYTFTPAANYNGPVPVVTYSMTDGSSGDTSTLTITVAPVDDAFTDANETVTTNEDTPLTGSVLTGTTSVDGPVTVTSFTVAGDPATYTAGQTANIAGVGTLVINANGSYTFTPSANYNGPVPVVTYSLTDGSSGDTSTLTITVAPVDDPFTDADETATTNEDTPLTGSVLTGTTSVDGPVTVTGFTVAGDATTYTAGQTATIAGVGTLVINANGSYTFTPAANYNGPVPVATYSLTDGSSGDVSTLTITVTPVDDPFTDANEAVTTNEDTPLTGSVLTGTTSVDGPVTVTNFTVAGDDTIYTAGQTATIAGVGTLVINANGSYTFTPAANYNGPVPVVTYSMTDGSSGDTSTLTITVAPVDDPFTDANETVTTNEDTPLTGSVLTGTTSVDGPVTVTGFTVAGDGTTYTAGQTATIANVGTLVINANGSYTFTPAANYNGPVPVVTYSLTDGSSGDTSTLTISVTAANDAPVGNPDTVTVTEDVPATGNVLANDTDVDGDALTVTSFSVAGDGTFTAGQTATIAGVGTLVINANGSYTFTPAANYNGPVPVITYTVSDGTATATSTLTFTVSAVNDAPVNTLPTGWTTNEDATVGLTGLQIADADAGSSPMRVTLSVPSGALTAASGAGVTVTGSGTGTLVLEGSQASINAYLASAARPNYVPVANFNGSVTLTMTTSDLGNTGTGGTLTDTDTATIGIADVNDAPAGTDRTVTINEDGTYTFSAADFPITDANDTPAHSLQSVVITTLPDAAQGVLRLNGVAVTAGQVIPVGSLGQLTFTPAANVNGAGIGAFTFQVVDSGGTANDGQNTDPTPNTFSFNVTAVNDAPVANPDTVAATEDTPLSIPVGNLLGNDTDVEGNTLTITSVQGAVNGTVSLVGGNVVFTPAPNFNGTASFTYTVSDGNGGTSTATVTVNVGAVNDAPVATDDVATTPINTPISSIPVLANDTDVDGDPLTVTGATVDPALGTVTVNADGTLNFTPANNVSGPVQITYTVSDGKGGTDTAILTVNIGANTPPQSADATVNGTEDTAVPLTLANFAFTDTDAGQSLAGVRIDTLPVNGTLLLNGVAVTAGQNVSAADIAAGRLTFVPGANGNGAAYASFTFSVQDSGGAFDAAPNTITFNIAAVNDAPVANPDTVAATEDTPLSTPVANLLGNDTDVEGNTLTITSVQGAVNGTVSLVGGNVVFTPAPNFNGAASFTYTVSDGNGGTSTATVTVNVGAVNDAPVATDDVATTPINTPISSIPVLANDTDVDGDPLTVTGATVDPALGTVTVNANGTLNFNPAANVSGPVQIEYTVSDGKGGTDTGVLTVNIGANTPPQSADATVGGTEDTPVVLVPANFAFTDADAGQSLAGVRIDSLPVNGTLLLNGVAVAVGQTVSASDIAAGNLRFVPGANGNGAAYASFTFSVQDSGGAFDAAPNTITFNIAAVNDAPVANPDTVAATEDTPVSIPVATLLGNDTDVEGNTLTITSVQGAVNGTVSLVGGNVVFTPAPNFNGAASFTYTVSDGNGGTSTATVTVNVGAVNDAPVAGDDLASTPINTPLANIPVLGNDIDVDGDVLTVTSATVDPALGTVTVNANGTLNFTPANNVTGPVQITYTVSDGKGGTDTAVLTVNVGTNTQPQGEDVTLNGTEDTPLPITRANFIFFDPDAGQTLANVRIDTVPLNGTLLLNGVAVVAGQVISVADIDAGNLSFVPAANGNGAAYASFTFSVQDSGGAFDGVPNTMTFNIAPVNDAPVAAPDTVVTAEDTPATGNVLANDTDIDGGPLTVTQFVVGGNTFTAGQTATIAGVGSLVINADGSYTFTPAANYNGPVPVATYTVSDGAATVTSTLTFSVTAVDDAFTDADETVSTNEDTPLTGSVLTGTTSVDGPVTVTNFTVAGDGTTYTAGQTANIAGVGTLVINANGSYTFTPAANYNGPVPVVTYSMTDGSSGDTSTLIITVAPVDDSFTDADEIASTNEDTPLTGSVLTGTTSVDGPVTVASFTVAGDATTYTAGQTATIANVGTLVINTDGSYTFTPAANYNGPVPLVTYTATDGSSTDTSTLTITVAPVDDAFTDANETVTTNEDTPLTGSVLTGTSSVDGPVTVTGFTVAGDGTAYTAGQTATIANVGTLVINANGSYTFTPAANYNGPVPVVTYSMTDGSSGDTSTLTITVAPVDDPFTDADEIASTNEDTPLTGSVLTGTSSVDGPVTVASFSVAGDATTYTAGQTATIANVGTLVINANGSYTFTPAANYNGPVPLVTYTATDGSSTDTSTLTITVSPVDDAFTDANETVGTNEDTPLTGSVLTGTTSVDGPVTVASFTVAGDATTYSAGQTATIANVGTLVINANGSYTFTPAANYNGPVPLVTYTATDGSSTDTSTLTITVAPVDDAFTDANETVTTNEDTPLTGSVLTGTTSVDGPVTVTGFTVAGDGTAYTAGQTANIAGVGTLVINANGSYTFTPVANYNGPVPVVTYSMTDGSSGDTSTLTITVAPVDDAFTDADETASTNEDTPLTGSVLTGTTSVDGPVTVTSFTVAGDATTYTAGQTATIANVGTLVINANGSYTFTPAANYNGPVPVATYSLTDGSSTDTSTLTITVTPVDDAFIDADEIVSTNEDTPLTGSVLTGTTSVDGPVTVTSFTVAGDATTYTAGQTATIANVGTLVINANGSYTFTPAANYNGPVPVATYSMTDGSSTDTSTLTIIVAPVDDAFTDADEIASTNEDTPLTGSVLTGTTSVDGSVTVTSFTVAGDATTYTAGQTATIANVGTLVINANGSYTFTPAANYNGPVPVATYSMTDGSSTDTSTLTITVTPVDDPFTDANETVSTNEDTPLTGSVLTGTTSVDGPVTVTGFTVAGDATTYTAGQTATIVGVGTLAINADGTYTFTPAANYNGPVPVVTYSMTDGSSTDTSALTITVTPVDDAFTDADETVSTNEDVPLTGSVLTGTTSVDGPVTVTGFTVAGDATTYTAGQTATIANVGTLVINANGSYTFTPAANYNGPVPVVTYSLTDGSSTDTSTLTIAVAPVDDPFTDASETVTTDEDTPLAGSVLTGTSSVDGPVTVASFTVAGDGTTYTAGQTATIAGAGTLVINADGSYTFTPATNYNGAVPVVTYTTSDGSSTDTSTLTITVAAVNDAPDAVNDTATTPINTPLVNIPVLANDTDADGDPLTVTGASVGAGQGTVSVNPDGTIDFTPASGVTGPVQITYTVSDGKGGVDTATLTVTVGANTPPQGADATANGTEDTPLVLGPANFPFTDPDAGQALAGVRIDALPANGTLLLNGSAVVAGQVISATDIAAGRLTFVPGANGNGAAYASLGFSVQDTAGGFDTSPNTLTFAIAAVNDAPTASGAPANTSQNTPVAGQIVATDADGDPLGYALQQGPAHGTLVLNPDGSYVYTPAANFSGSDSFTILVSDGQGGLTPVTVPVNVAPTNAPPVVVAPPTGTVTPEDTPLAGSLQVADPDGDALTYTVTTAPAHGTLVINPDGSYVYTPAADFNGTDSFTVQVSDGRGGTISVTVPVGITPVNDAPVARPDAGAALGGAAVTIDVLGNDSDAEGDALSVRSINGVPVAAGGSVAVDGGRVTLNANGTLTFVPDFGFVGTPSFTYTVADSAGAESSGTVGLVVTAAPAPVPTGGADVEQLLAAGRPTDGKWDARDDALRTMYVPGHIIQAINGMRDLRGLASLDAKGPVRSAIEGIRTLDGTPPLDTPTPILDLAEHLQHRFQLLDPVQAIFSAQADARILDATRAGSEIVLGGEREPAANDRDVRPVPSSPAASGAPKSVGAEGSASPAMTAMAALDVDALMFSEQIALHIGQSFAEADLLAAALRTQIPSVPVTR</sequence>
<organism evidence="9 10">
    <name type="scientific">Variovorax paradoxus</name>
    <dbReference type="NCBI Taxonomy" id="34073"/>
    <lineage>
        <taxon>Bacteria</taxon>
        <taxon>Pseudomonadati</taxon>
        <taxon>Pseudomonadota</taxon>
        <taxon>Betaproteobacteria</taxon>
        <taxon>Burkholderiales</taxon>
        <taxon>Comamonadaceae</taxon>
        <taxon>Variovorax</taxon>
    </lineage>
</organism>
<evidence type="ECO:0000259" key="5">
    <source>
        <dbReference type="Pfam" id="PF14252"/>
    </source>
</evidence>